<comment type="caution">
    <text evidence="1">The sequence shown here is derived from an EMBL/GenBank/DDBJ whole genome shotgun (WGS) entry which is preliminary data.</text>
</comment>
<name>A0A3Y1ERS7_SALET</name>
<gene>
    <name evidence="1" type="ORF">F3E75_19265</name>
</gene>
<sequence length="163" mass="18589">MLFNNQDWKLLVTDINLYENTVSLDGQSYPLSLAIKTLIPGYLSGLPSTSRESMELLEALAEAGVAIGNFFSNDLMTAYQRRQMNKRAEAERIAKEQRLQAERMREENMTDAEWQKELQRREQVKAERRTYGENLRSATHSAGRSRAAIVADLESGANWMDSL</sequence>
<reference evidence="1" key="1">
    <citation type="submission" date="2019-09" db="EMBL/GenBank/DDBJ databases">
        <authorList>
            <person name="Ashton P.M."/>
            <person name="Dallman T."/>
            <person name="Nair S."/>
            <person name="De Pinna E."/>
            <person name="Peters T."/>
            <person name="Grant K."/>
        </authorList>
    </citation>
    <scope>NUCLEOTIDE SEQUENCE</scope>
    <source>
        <strain evidence="1">802759</strain>
    </source>
</reference>
<accession>A0A3Y1ERS7</accession>
<proteinExistence type="predicted"/>
<dbReference type="EMBL" id="AAKUZR010000026">
    <property type="protein sequence ID" value="ECW0166906.1"/>
    <property type="molecule type" value="Genomic_DNA"/>
</dbReference>
<protein>
    <recommendedName>
        <fullName evidence="2">DUF1682 domain-containing protein</fullName>
    </recommendedName>
</protein>
<dbReference type="AlphaFoldDB" id="A0A3Y1ERS7"/>
<evidence type="ECO:0008006" key="2">
    <source>
        <dbReference type="Google" id="ProtNLM"/>
    </source>
</evidence>
<evidence type="ECO:0000313" key="1">
    <source>
        <dbReference type="EMBL" id="ECW0166906.1"/>
    </source>
</evidence>
<organism evidence="1">
    <name type="scientific">Salmonella enterica I</name>
    <dbReference type="NCBI Taxonomy" id="59201"/>
    <lineage>
        <taxon>Bacteria</taxon>
        <taxon>Pseudomonadati</taxon>
        <taxon>Pseudomonadota</taxon>
        <taxon>Gammaproteobacteria</taxon>
        <taxon>Enterobacterales</taxon>
        <taxon>Enterobacteriaceae</taxon>
        <taxon>Salmonella</taxon>
    </lineage>
</organism>